<gene>
    <name evidence="6" type="ORF">C8E87_8678</name>
</gene>
<dbReference type="Pfam" id="PF01648">
    <property type="entry name" value="ACPS"/>
    <property type="match status" value="1"/>
</dbReference>
<evidence type="ECO:0000256" key="2">
    <source>
        <dbReference type="PIRSR" id="PIRSR603542-1"/>
    </source>
</evidence>
<organism evidence="6 7">
    <name type="scientific">Paractinoplanes brasiliensis</name>
    <dbReference type="NCBI Taxonomy" id="52695"/>
    <lineage>
        <taxon>Bacteria</taxon>
        <taxon>Bacillati</taxon>
        <taxon>Actinomycetota</taxon>
        <taxon>Actinomycetes</taxon>
        <taxon>Micromonosporales</taxon>
        <taxon>Micromonosporaceae</taxon>
        <taxon>Paractinoplanes</taxon>
    </lineage>
</organism>
<keyword evidence="3" id="KW-0479">Metal-binding</keyword>
<feature type="binding site" evidence="2">
    <location>
        <position position="39"/>
    </location>
    <ligand>
        <name>CoA</name>
        <dbReference type="ChEBI" id="CHEBI:57287"/>
    </ligand>
</feature>
<dbReference type="InterPro" id="IPR008278">
    <property type="entry name" value="4-PPantetheinyl_Trfase_dom"/>
</dbReference>
<feature type="domain" description="4'-phosphopantetheinyl transferase N-terminal" evidence="5">
    <location>
        <begin position="28"/>
        <end position="94"/>
    </location>
</feature>
<evidence type="ECO:0000259" key="5">
    <source>
        <dbReference type="Pfam" id="PF17837"/>
    </source>
</evidence>
<keyword evidence="7" id="KW-1185">Reference proteome</keyword>
<dbReference type="GO" id="GO:0000287">
    <property type="term" value="F:magnesium ion binding"/>
    <property type="evidence" value="ECO:0007669"/>
    <property type="project" value="InterPro"/>
</dbReference>
<dbReference type="RefSeq" id="WP_133879066.1">
    <property type="nucleotide sequence ID" value="NZ_BOMD01000117.1"/>
</dbReference>
<evidence type="ECO:0000259" key="4">
    <source>
        <dbReference type="Pfam" id="PF01648"/>
    </source>
</evidence>
<dbReference type="PRINTS" id="PR01399">
    <property type="entry name" value="ENTSNTHTASED"/>
</dbReference>
<feature type="binding site" evidence="2">
    <location>
        <position position="105"/>
    </location>
    <ligand>
        <name>CoA</name>
        <dbReference type="ChEBI" id="CHEBI:57287"/>
    </ligand>
</feature>
<comment type="caution">
    <text evidence="6">The sequence shown here is derived from an EMBL/GenBank/DDBJ whole genome shotgun (WGS) entry which is preliminary data.</text>
</comment>
<dbReference type="GO" id="GO:0009366">
    <property type="term" value="C:enterobactin synthetase complex"/>
    <property type="evidence" value="ECO:0007669"/>
    <property type="project" value="InterPro"/>
</dbReference>
<dbReference type="Proteomes" id="UP000294901">
    <property type="component" value="Unassembled WGS sequence"/>
</dbReference>
<evidence type="ECO:0000313" key="7">
    <source>
        <dbReference type="Proteomes" id="UP000294901"/>
    </source>
</evidence>
<feature type="binding site" evidence="3">
    <location>
        <position position="105"/>
    </location>
    <ligand>
        <name>Mg(2+)</name>
        <dbReference type="ChEBI" id="CHEBI:18420"/>
    </ligand>
</feature>
<feature type="binding site" evidence="2">
    <location>
        <position position="47"/>
    </location>
    <ligand>
        <name>CoA</name>
        <dbReference type="ChEBI" id="CHEBI:57287"/>
    </ligand>
</feature>
<feature type="domain" description="4'-phosphopantetheinyl transferase" evidence="4">
    <location>
        <begin position="101"/>
        <end position="182"/>
    </location>
</feature>
<comment type="cofactor">
    <cofactor evidence="3">
        <name>Mg(2+)</name>
        <dbReference type="ChEBI" id="CHEBI:18420"/>
    </cofactor>
</comment>
<sequence>MIEELLPHGVAASEAFADDEAEPVHPGEAHVVVRSVPSRRREFVTARRCAREALISIGVAPGPILPGPQREPVWPEGVIGSITHCAGYRGAAVARQGALESLGIDAEPHAPLPDGILEAVTSASERRHLAGLAARNPEICWDRALFSAKESVYKAWFPLARRMLGFDEAELSFEAGAFTARLLVPGTRVDGRPALTVFRGRFLVKDGLVLTAVAVTI</sequence>
<dbReference type="OrthoDB" id="8210607at2"/>
<feature type="binding site" evidence="2">
    <location>
        <position position="164"/>
    </location>
    <ligand>
        <name>CoA</name>
        <dbReference type="ChEBI" id="CHEBI:57287"/>
    </ligand>
</feature>
<feature type="binding site" evidence="3">
    <location>
        <position position="107"/>
    </location>
    <ligand>
        <name>Mg(2+)</name>
        <dbReference type="ChEBI" id="CHEBI:18420"/>
    </ligand>
</feature>
<keyword evidence="1 6" id="KW-0808">Transferase</keyword>
<dbReference type="Pfam" id="PF17837">
    <property type="entry name" value="4PPT_N"/>
    <property type="match status" value="1"/>
</dbReference>
<dbReference type="InterPro" id="IPR003542">
    <property type="entry name" value="Enbac_synth_compD-like"/>
</dbReference>
<dbReference type="GO" id="GO:0008897">
    <property type="term" value="F:holo-[acyl-carrier-protein] synthase activity"/>
    <property type="evidence" value="ECO:0007669"/>
    <property type="project" value="InterPro"/>
</dbReference>
<evidence type="ECO:0000313" key="6">
    <source>
        <dbReference type="EMBL" id="TDO33191.1"/>
    </source>
</evidence>
<name>A0A4R6JDZ1_9ACTN</name>
<dbReference type="InterPro" id="IPR037143">
    <property type="entry name" value="4-PPantetheinyl_Trfase_dom_sf"/>
</dbReference>
<dbReference type="GO" id="GO:0005886">
    <property type="term" value="C:plasma membrane"/>
    <property type="evidence" value="ECO:0007669"/>
    <property type="project" value="TreeGrafter"/>
</dbReference>
<protein>
    <submittedName>
        <fullName evidence="6">4'-phosphopantetheinyl transferase EntD</fullName>
    </submittedName>
</protein>
<keyword evidence="3" id="KW-0460">Magnesium</keyword>
<feature type="binding site" evidence="2">
    <location>
        <begin position="83"/>
        <end position="84"/>
    </location>
    <ligand>
        <name>CoA</name>
        <dbReference type="ChEBI" id="CHEBI:57287"/>
    </ligand>
</feature>
<feature type="binding site" evidence="3">
    <location>
        <position position="106"/>
    </location>
    <ligand>
        <name>Mg(2+)</name>
        <dbReference type="ChEBI" id="CHEBI:18420"/>
    </ligand>
</feature>
<proteinExistence type="predicted"/>
<dbReference type="InterPro" id="IPR041354">
    <property type="entry name" value="4PPT_N"/>
</dbReference>
<evidence type="ECO:0000256" key="1">
    <source>
        <dbReference type="ARBA" id="ARBA00022679"/>
    </source>
</evidence>
<dbReference type="PANTHER" id="PTHR38096">
    <property type="entry name" value="ENTEROBACTIN SYNTHASE COMPONENT D"/>
    <property type="match status" value="1"/>
</dbReference>
<evidence type="ECO:0000256" key="3">
    <source>
        <dbReference type="PIRSR" id="PIRSR603542-2"/>
    </source>
</evidence>
<dbReference type="EMBL" id="SNWR01000002">
    <property type="protein sequence ID" value="TDO33191.1"/>
    <property type="molecule type" value="Genomic_DNA"/>
</dbReference>
<accession>A0A4R6JDZ1</accession>
<dbReference type="GO" id="GO:0009239">
    <property type="term" value="P:enterobactin biosynthetic process"/>
    <property type="evidence" value="ECO:0007669"/>
    <property type="project" value="InterPro"/>
</dbReference>
<feature type="binding site" evidence="2">
    <location>
        <position position="150"/>
    </location>
    <ligand>
        <name>CoA</name>
        <dbReference type="ChEBI" id="CHEBI:57287"/>
    </ligand>
</feature>
<dbReference type="SUPFAM" id="SSF56214">
    <property type="entry name" value="4'-phosphopantetheinyl transferase"/>
    <property type="match status" value="1"/>
</dbReference>
<feature type="binding site" evidence="2">
    <location>
        <position position="154"/>
    </location>
    <ligand>
        <name>CoA</name>
        <dbReference type="ChEBI" id="CHEBI:57287"/>
    </ligand>
</feature>
<reference evidence="6 7" key="1">
    <citation type="submission" date="2019-03" db="EMBL/GenBank/DDBJ databases">
        <title>Sequencing the genomes of 1000 actinobacteria strains.</title>
        <authorList>
            <person name="Klenk H.-P."/>
        </authorList>
    </citation>
    <scope>NUCLEOTIDE SEQUENCE [LARGE SCALE GENOMIC DNA]</scope>
    <source>
        <strain evidence="6 7">DSM 43805</strain>
    </source>
</reference>
<dbReference type="AlphaFoldDB" id="A0A4R6JDZ1"/>
<dbReference type="PANTHER" id="PTHR38096:SF1">
    <property type="entry name" value="ENTEROBACTIN SYNTHASE COMPONENT D"/>
    <property type="match status" value="1"/>
</dbReference>